<dbReference type="PANTHER" id="PTHR23138:SF87">
    <property type="entry name" value="E3 SUMO-PROTEIN LIGASE RANBP2"/>
    <property type="match status" value="1"/>
</dbReference>
<dbReference type="PROSITE" id="PS50196">
    <property type="entry name" value="RANBD1"/>
    <property type="match status" value="1"/>
</dbReference>
<dbReference type="Pfam" id="PF00638">
    <property type="entry name" value="Ran_BP1"/>
    <property type="match status" value="1"/>
</dbReference>
<dbReference type="PANTHER" id="PTHR23138">
    <property type="entry name" value="RAN BINDING PROTEIN"/>
    <property type="match status" value="1"/>
</dbReference>
<comment type="caution">
    <text evidence="2">The sequence shown here is derived from an EMBL/GenBank/DDBJ whole genome shotgun (WGS) entry which is preliminary data.</text>
</comment>
<evidence type="ECO:0000313" key="3">
    <source>
        <dbReference type="Proteomes" id="UP001529510"/>
    </source>
</evidence>
<evidence type="ECO:0000259" key="1">
    <source>
        <dbReference type="PROSITE" id="PS50196"/>
    </source>
</evidence>
<reference evidence="2 3" key="1">
    <citation type="submission" date="2024-05" db="EMBL/GenBank/DDBJ databases">
        <title>Genome sequencing and assembly of Indian major carp, Cirrhinus mrigala (Hamilton, 1822).</title>
        <authorList>
            <person name="Mohindra V."/>
            <person name="Chowdhury L.M."/>
            <person name="Lal K."/>
            <person name="Jena J.K."/>
        </authorList>
    </citation>
    <scope>NUCLEOTIDE SEQUENCE [LARGE SCALE GENOMIC DNA]</scope>
    <source>
        <strain evidence="2">CM1030</strain>
        <tissue evidence="2">Blood</tissue>
    </source>
</reference>
<evidence type="ECO:0000313" key="2">
    <source>
        <dbReference type="EMBL" id="KAL0185110.1"/>
    </source>
</evidence>
<dbReference type="InterPro" id="IPR045255">
    <property type="entry name" value="RanBP1-like"/>
</dbReference>
<dbReference type="Gene3D" id="2.30.29.30">
    <property type="entry name" value="Pleckstrin-homology domain (PH domain)/Phosphotyrosine-binding domain (PTB)"/>
    <property type="match status" value="1"/>
</dbReference>
<keyword evidence="3" id="KW-1185">Reference proteome</keyword>
<dbReference type="InterPro" id="IPR000156">
    <property type="entry name" value="Ran_bind_dom"/>
</dbReference>
<gene>
    <name evidence="2" type="ORF">M9458_020806</name>
</gene>
<sequence length="185" mass="21512">EDQKNVFRFGEPVGGFTFSFQHVPLQSSSVEASGWKHEDEEDTLDYKPVVPLPDLVEISTGEENEQEVFSHRAKLYRYDKELQQWKERGVGELKILQNNESRRARLVMRREQVLKLCVNHWITPNMKLEPMKATEKAWTWSALDFADGDGSAETLAVRFRLQETADAFKKSFEEAVITSFNRTER</sequence>
<dbReference type="Proteomes" id="UP001529510">
    <property type="component" value="Unassembled WGS sequence"/>
</dbReference>
<feature type="non-terminal residue" evidence="2">
    <location>
        <position position="185"/>
    </location>
</feature>
<dbReference type="SUPFAM" id="SSF50729">
    <property type="entry name" value="PH domain-like"/>
    <property type="match status" value="1"/>
</dbReference>
<protein>
    <recommendedName>
        <fullName evidence="1">RanBD1 domain-containing protein</fullName>
    </recommendedName>
</protein>
<accession>A0ABD0QGZ8</accession>
<feature type="domain" description="RanBD1" evidence="1">
    <location>
        <begin position="45"/>
        <end position="175"/>
    </location>
</feature>
<dbReference type="EMBL" id="JAMKFB020000009">
    <property type="protein sequence ID" value="KAL0185110.1"/>
    <property type="molecule type" value="Genomic_DNA"/>
</dbReference>
<dbReference type="InterPro" id="IPR011993">
    <property type="entry name" value="PH-like_dom_sf"/>
</dbReference>
<dbReference type="FunFam" id="2.30.29.30:FF:000018">
    <property type="entry name" value="E3 SUMO-protein ligase RanBP2"/>
    <property type="match status" value="1"/>
</dbReference>
<organism evidence="2 3">
    <name type="scientific">Cirrhinus mrigala</name>
    <name type="common">Mrigala</name>
    <dbReference type="NCBI Taxonomy" id="683832"/>
    <lineage>
        <taxon>Eukaryota</taxon>
        <taxon>Metazoa</taxon>
        <taxon>Chordata</taxon>
        <taxon>Craniata</taxon>
        <taxon>Vertebrata</taxon>
        <taxon>Euteleostomi</taxon>
        <taxon>Actinopterygii</taxon>
        <taxon>Neopterygii</taxon>
        <taxon>Teleostei</taxon>
        <taxon>Ostariophysi</taxon>
        <taxon>Cypriniformes</taxon>
        <taxon>Cyprinidae</taxon>
        <taxon>Labeoninae</taxon>
        <taxon>Labeonini</taxon>
        <taxon>Cirrhinus</taxon>
    </lineage>
</organism>
<proteinExistence type="predicted"/>
<dbReference type="SMART" id="SM00160">
    <property type="entry name" value="RanBD"/>
    <property type="match status" value="1"/>
</dbReference>
<name>A0ABD0QGZ8_CIRMR</name>
<dbReference type="AlphaFoldDB" id="A0ABD0QGZ8"/>
<feature type="non-terminal residue" evidence="2">
    <location>
        <position position="1"/>
    </location>
</feature>